<name>A0A9X0A908_9HELO</name>
<evidence type="ECO:0000313" key="2">
    <source>
        <dbReference type="EMBL" id="KAJ8058416.1"/>
    </source>
</evidence>
<feature type="compositionally biased region" description="Low complexity" evidence="1">
    <location>
        <begin position="8"/>
        <end position="24"/>
    </location>
</feature>
<keyword evidence="3" id="KW-1185">Reference proteome</keyword>
<feature type="region of interest" description="Disordered" evidence="1">
    <location>
        <begin position="1"/>
        <end position="25"/>
    </location>
</feature>
<evidence type="ECO:0000256" key="1">
    <source>
        <dbReference type="SAM" id="MobiDB-lite"/>
    </source>
</evidence>
<comment type="caution">
    <text evidence="2">The sequence shown here is derived from an EMBL/GenBank/DDBJ whole genome shotgun (WGS) entry which is preliminary data.</text>
</comment>
<accession>A0A9X0A908</accession>
<proteinExistence type="predicted"/>
<dbReference type="OrthoDB" id="10417849at2759"/>
<organism evidence="2 3">
    <name type="scientific">Sclerotinia nivalis</name>
    <dbReference type="NCBI Taxonomy" id="352851"/>
    <lineage>
        <taxon>Eukaryota</taxon>
        <taxon>Fungi</taxon>
        <taxon>Dikarya</taxon>
        <taxon>Ascomycota</taxon>
        <taxon>Pezizomycotina</taxon>
        <taxon>Leotiomycetes</taxon>
        <taxon>Helotiales</taxon>
        <taxon>Sclerotiniaceae</taxon>
        <taxon>Sclerotinia</taxon>
    </lineage>
</organism>
<protein>
    <submittedName>
        <fullName evidence="2">Uncharacterized protein</fullName>
    </submittedName>
</protein>
<gene>
    <name evidence="2" type="ORF">OCU04_012605</name>
</gene>
<dbReference type="EMBL" id="JAPEIS010000016">
    <property type="protein sequence ID" value="KAJ8058416.1"/>
    <property type="molecule type" value="Genomic_DNA"/>
</dbReference>
<sequence length="106" mass="12058">MNPIPPNKQELQKSTQKKTTTTNTDFIKDQMIANAMERLVSVPIIRKEFEPIPGLETFEKISKAMFPNEGPCKNTSAGCRFKASDTGQLCLNCLVYFNEPNRFRKT</sequence>
<evidence type="ECO:0000313" key="3">
    <source>
        <dbReference type="Proteomes" id="UP001152300"/>
    </source>
</evidence>
<reference evidence="2" key="1">
    <citation type="submission" date="2022-11" db="EMBL/GenBank/DDBJ databases">
        <title>Genome Resource of Sclerotinia nivalis Strain SnTB1, a Plant Pathogen Isolated from American Ginseng.</title>
        <authorList>
            <person name="Fan S."/>
        </authorList>
    </citation>
    <scope>NUCLEOTIDE SEQUENCE</scope>
    <source>
        <strain evidence="2">SnTB1</strain>
    </source>
</reference>
<dbReference type="AlphaFoldDB" id="A0A9X0A908"/>
<dbReference type="Proteomes" id="UP001152300">
    <property type="component" value="Unassembled WGS sequence"/>
</dbReference>